<gene>
    <name evidence="1" type="ORF">SHK19_08630</name>
</gene>
<dbReference type="RefSeq" id="WP_322458159.1">
    <property type="nucleotide sequence ID" value="NZ_CP141059.1"/>
</dbReference>
<proteinExistence type="predicted"/>
<dbReference type="EMBL" id="CP141059">
    <property type="protein sequence ID" value="WQQ28285.1"/>
    <property type="molecule type" value="Genomic_DNA"/>
</dbReference>
<name>A0ABZ0ZVD8_9ACTN</name>
<evidence type="ECO:0008006" key="3">
    <source>
        <dbReference type="Google" id="ProtNLM"/>
    </source>
</evidence>
<evidence type="ECO:0000313" key="2">
    <source>
        <dbReference type="Proteomes" id="UP001327225"/>
    </source>
</evidence>
<keyword evidence="2" id="KW-1185">Reference proteome</keyword>
<reference evidence="2" key="1">
    <citation type="submission" date="2023-12" db="EMBL/GenBank/DDBJ databases">
        <title>Novel species in genus Nocardioides.</title>
        <authorList>
            <person name="Zhou H."/>
        </authorList>
    </citation>
    <scope>NUCLEOTIDE SEQUENCE [LARGE SCALE GENOMIC DNA]</scope>
    <source>
        <strain evidence="2">HM61</strain>
    </source>
</reference>
<dbReference type="Proteomes" id="UP001327225">
    <property type="component" value="Chromosome"/>
</dbReference>
<dbReference type="InterPro" id="IPR011008">
    <property type="entry name" value="Dimeric_a/b-barrel"/>
</dbReference>
<dbReference type="SUPFAM" id="SSF54909">
    <property type="entry name" value="Dimeric alpha+beta barrel"/>
    <property type="match status" value="1"/>
</dbReference>
<protein>
    <recommendedName>
        <fullName evidence="3">DUF3291 domain-containing protein</fullName>
    </recommendedName>
</protein>
<organism evidence="1 2">
    <name type="scientific">Nocardioides bizhenqiangii</name>
    <dbReference type="NCBI Taxonomy" id="3095076"/>
    <lineage>
        <taxon>Bacteria</taxon>
        <taxon>Bacillati</taxon>
        <taxon>Actinomycetota</taxon>
        <taxon>Actinomycetes</taxon>
        <taxon>Propionibacteriales</taxon>
        <taxon>Nocardioidaceae</taxon>
        <taxon>Nocardioides</taxon>
    </lineage>
</organism>
<sequence length="133" mass="15008">MPALPWISLEAPDPGAELIVMASKLPLRAHGDIPRFLRETWRVRRQLTRSPGLVGYSLDAQLVAKTFWTVSAWESRPELGAFDRASPHANAKDVLRSAMMPSTFVMWRCRPEDLPISWSEVRLRVAASEAKRA</sequence>
<accession>A0ABZ0ZVD8</accession>
<evidence type="ECO:0000313" key="1">
    <source>
        <dbReference type="EMBL" id="WQQ28285.1"/>
    </source>
</evidence>